<keyword evidence="1" id="KW-0175">Coiled coil</keyword>
<accession>A0A162GJB3</accession>
<feature type="coiled-coil region" evidence="1">
    <location>
        <begin position="130"/>
        <end position="249"/>
    </location>
</feature>
<dbReference type="Proteomes" id="UP000076882">
    <property type="component" value="Unassembled WGS sequence"/>
</dbReference>
<sequence>MERKDITKQVVETPEEKGLSTNLTQITTEIKSYQSVAGQSIFEIGRRLKWVKEKKNLAHGEFGKWLDSIKMNGRLAQQFMKIVNEIPNARTSSHLGMQALYEIATLPEEERQKLHRLESGEEKTPDEMTVRELRELKKQLKTKDDQHAAEQAALKDKYEARLRRIKAEGIREVEIPVPTVPEDYEDLKKQTKLLATKNQLLEEVNAEGDREVEALREERDQYAETSEKYEQMTEKIEQLKHQQTLLMENNELNRQFNQLVQAAIDAADRLNEVVERSDFTKIDAYDNAILALLRLKDKMSRNVQRLEAGLEQNPWSEEQ</sequence>
<name>A0A162GJB3_LACPN</name>
<evidence type="ECO:0000256" key="1">
    <source>
        <dbReference type="SAM" id="Coils"/>
    </source>
</evidence>
<protein>
    <submittedName>
        <fullName evidence="2">Pathogenicity island SaPIn1</fullName>
    </submittedName>
</protein>
<evidence type="ECO:0000313" key="2">
    <source>
        <dbReference type="EMBL" id="KZU96011.1"/>
    </source>
</evidence>
<evidence type="ECO:0000313" key="3">
    <source>
        <dbReference type="Proteomes" id="UP000076882"/>
    </source>
</evidence>
<dbReference type="InterPro" id="IPR021451">
    <property type="entry name" value="DUF3102"/>
</dbReference>
<reference evidence="2 3" key="1">
    <citation type="submission" date="2016-03" db="EMBL/GenBank/DDBJ databases">
        <title>Comparative genomics of 54 Lactobacillus plantarum strains reveals genomic uncoupling from niche constraints.</title>
        <authorList>
            <person name="Martino M.E."/>
        </authorList>
    </citation>
    <scope>NUCLEOTIDE SEQUENCE [LARGE SCALE GENOMIC DNA]</scope>
    <source>
        <strain evidence="2 3">19.1</strain>
    </source>
</reference>
<dbReference type="Pfam" id="PF11300">
    <property type="entry name" value="DUF3102"/>
    <property type="match status" value="1"/>
</dbReference>
<dbReference type="EMBL" id="LUXM01000023">
    <property type="protein sequence ID" value="KZU96011.1"/>
    <property type="molecule type" value="Genomic_DNA"/>
</dbReference>
<comment type="caution">
    <text evidence="2">The sequence shown here is derived from an EMBL/GenBank/DDBJ whole genome shotgun (WGS) entry which is preliminary data.</text>
</comment>
<gene>
    <name evidence="2" type="ORF">Lp19_1166</name>
</gene>
<dbReference type="PATRIC" id="fig|1590.201.peg.931"/>
<proteinExistence type="predicted"/>
<organism evidence="2 3">
    <name type="scientific">Lactiplantibacillus plantarum</name>
    <name type="common">Lactobacillus plantarum</name>
    <dbReference type="NCBI Taxonomy" id="1590"/>
    <lineage>
        <taxon>Bacteria</taxon>
        <taxon>Bacillati</taxon>
        <taxon>Bacillota</taxon>
        <taxon>Bacilli</taxon>
        <taxon>Lactobacillales</taxon>
        <taxon>Lactobacillaceae</taxon>
        <taxon>Lactiplantibacillus</taxon>
    </lineage>
</organism>
<dbReference type="AlphaFoldDB" id="A0A162GJB3"/>